<proteinExistence type="predicted"/>
<dbReference type="PANTHER" id="PTHR34613">
    <property type="entry name" value="SLL0800 PROTEIN"/>
    <property type="match status" value="1"/>
</dbReference>
<evidence type="ECO:0000313" key="1">
    <source>
        <dbReference type="EMBL" id="MBA2950378.1"/>
    </source>
</evidence>
<accession>A0A7W0DSA9</accession>
<reference evidence="1 2" key="1">
    <citation type="submission" date="2020-07" db="EMBL/GenBank/DDBJ databases">
        <title>Streptomyces isolated from Indian soil.</title>
        <authorList>
            <person name="Mandal S."/>
            <person name="Maiti P.K."/>
        </authorList>
    </citation>
    <scope>NUCLEOTIDE SEQUENCE [LARGE SCALE GENOMIC DNA]</scope>
    <source>
        <strain evidence="1 2">PSKA28</strain>
    </source>
</reference>
<comment type="caution">
    <text evidence="1">The sequence shown here is derived from an EMBL/GenBank/DDBJ whole genome shotgun (WGS) entry which is preliminary data.</text>
</comment>
<dbReference type="EMBL" id="JACEHE010000027">
    <property type="protein sequence ID" value="MBA2950378.1"/>
    <property type="molecule type" value="Genomic_DNA"/>
</dbReference>
<protein>
    <recommendedName>
        <fullName evidence="3">DUF4351 domain-containing protein</fullName>
    </recommendedName>
</protein>
<evidence type="ECO:0008006" key="3">
    <source>
        <dbReference type="Google" id="ProtNLM"/>
    </source>
</evidence>
<name>A0A7W0DSA9_9ACTN</name>
<gene>
    <name evidence="1" type="ORF">H1D24_32470</name>
</gene>
<dbReference type="AlphaFoldDB" id="A0A7W0DSA9"/>
<dbReference type="PANTHER" id="PTHR34613:SF1">
    <property type="entry name" value="SLL6017 PROTEIN"/>
    <property type="match status" value="1"/>
</dbReference>
<dbReference type="RefSeq" id="WP_181661304.1">
    <property type="nucleotide sequence ID" value="NZ_JACEHE010000027.1"/>
</dbReference>
<evidence type="ECO:0000313" key="2">
    <source>
        <dbReference type="Proteomes" id="UP000545761"/>
    </source>
</evidence>
<dbReference type="Proteomes" id="UP000545761">
    <property type="component" value="Unassembled WGS sequence"/>
</dbReference>
<organism evidence="1 2">
    <name type="scientific">Streptomyces himalayensis subsp. himalayensis</name>
    <dbReference type="NCBI Taxonomy" id="2756131"/>
    <lineage>
        <taxon>Bacteria</taxon>
        <taxon>Bacillati</taxon>
        <taxon>Actinomycetota</taxon>
        <taxon>Actinomycetes</taxon>
        <taxon>Kitasatosporales</taxon>
        <taxon>Streptomycetaceae</taxon>
        <taxon>Streptomyces</taxon>
        <taxon>Streptomyces himalayensis</taxon>
    </lineage>
</organism>
<sequence>MVSSPHEAMHRVFQQDPGVFARAVRELGIPFDDPVSASPLPTDLTENRPLERRVDTLLRMDAADGTSFVLAVEAQEKKDPGKPSSWAYYLAHLYAKYRLPPLLVVVCRDRTTASWATRHVHIGPPQWPSLTLRPLVLGPDNVPVIDTPDAAARDIPLAVLSAILHGRDRNSDAILKALAAALGGLQLRDEDTANTFIELTAQGLGTGSAADYWRQLLTVDTSFFQSPLAQGLRAEGRAEGEAKGEAKTLLRVLDRRGITLSDSDRERILSCTDLDTLNQWVDRAVTASSIEEIFTGE</sequence>